<dbReference type="HOGENOM" id="CLU_144894_0_0_1"/>
<dbReference type="EMBL" id="AOKY01000205">
    <property type="protein sequence ID" value="KDB25389.1"/>
    <property type="molecule type" value="Genomic_DNA"/>
</dbReference>
<evidence type="ECO:0000313" key="1">
    <source>
        <dbReference type="EMBL" id="KDB25389.1"/>
    </source>
</evidence>
<comment type="caution">
    <text evidence="1">The sequence shown here is derived from an EMBL/GenBank/DDBJ whole genome shotgun (WGS) entry which is preliminary data.</text>
</comment>
<reference evidence="1 2" key="1">
    <citation type="submission" date="2014-02" db="EMBL/GenBank/DDBJ databases">
        <title>The Genome Sequence of Trichophyton interdigitale MR816.</title>
        <authorList>
            <consortium name="The Broad Institute Genomics Platform"/>
            <person name="Cuomo C.A."/>
            <person name="White T.C."/>
            <person name="Graser Y."/>
            <person name="Martinez-Rossi N."/>
            <person name="Heitman J."/>
            <person name="Young S.K."/>
            <person name="Zeng Q."/>
            <person name="Gargeya S."/>
            <person name="Abouelleil A."/>
            <person name="Alvarado L."/>
            <person name="Chapman S.B."/>
            <person name="Gainer-Dewar J."/>
            <person name="Goldberg J."/>
            <person name="Griggs A."/>
            <person name="Gujja S."/>
            <person name="Hansen M."/>
            <person name="Howarth C."/>
            <person name="Imamovic A."/>
            <person name="Larimer J."/>
            <person name="Martinez D."/>
            <person name="Murphy C."/>
            <person name="Pearson M.D."/>
            <person name="Persinoti G."/>
            <person name="Poon T."/>
            <person name="Priest M."/>
            <person name="Roberts A.D."/>
            <person name="Saif S."/>
            <person name="Shea T.D."/>
            <person name="Sykes S.N."/>
            <person name="Wortman J."/>
            <person name="Nusbaum C."/>
            <person name="Birren B."/>
        </authorList>
    </citation>
    <scope>NUCLEOTIDE SEQUENCE [LARGE SCALE GENOMIC DNA]</scope>
    <source>
        <strain evidence="1 2">MR816</strain>
    </source>
</reference>
<keyword evidence="2" id="KW-1185">Reference proteome</keyword>
<name>A0A059JC64_TRIIM</name>
<dbReference type="Proteomes" id="UP000024533">
    <property type="component" value="Unassembled WGS sequence"/>
</dbReference>
<proteinExistence type="predicted"/>
<dbReference type="OMA" id="TTFCHRG"/>
<protein>
    <submittedName>
        <fullName evidence="1">Uncharacterized protein</fullName>
    </submittedName>
</protein>
<sequence length="163" mass="17965">MFARFIDAFTKPRNPSVILAVGEDCGTIDVLHLHPETGDIERFGISSHSPTFRRDGSRETAREQIGTVTLPAGGCTITGSFLEDVTAQIRKRWDNSMVSNPSSVESVAQLVQEVLRPATLEVIREREERGVAAKETKTHSVYLIYITRPKPGKVMSLEPTSLG</sequence>
<gene>
    <name evidence="1" type="ORF">H109_02803</name>
</gene>
<dbReference type="AlphaFoldDB" id="A0A059JC64"/>
<evidence type="ECO:0000313" key="2">
    <source>
        <dbReference type="Proteomes" id="UP000024533"/>
    </source>
</evidence>
<accession>A0A059JC64</accession>
<organism evidence="1 2">
    <name type="scientific">Trichophyton interdigitale (strain MR816)</name>
    <dbReference type="NCBI Taxonomy" id="1215338"/>
    <lineage>
        <taxon>Eukaryota</taxon>
        <taxon>Fungi</taxon>
        <taxon>Dikarya</taxon>
        <taxon>Ascomycota</taxon>
        <taxon>Pezizomycotina</taxon>
        <taxon>Eurotiomycetes</taxon>
        <taxon>Eurotiomycetidae</taxon>
        <taxon>Onygenales</taxon>
        <taxon>Arthrodermataceae</taxon>
        <taxon>Trichophyton</taxon>
    </lineage>
</organism>
<dbReference type="OrthoDB" id="4168609at2759"/>